<dbReference type="WBParaSite" id="TREG1_68780.1">
    <property type="protein sequence ID" value="TREG1_68780.1"/>
    <property type="gene ID" value="TREG1_68780"/>
</dbReference>
<feature type="compositionally biased region" description="Polar residues" evidence="1">
    <location>
        <begin position="514"/>
        <end position="539"/>
    </location>
</feature>
<feature type="compositionally biased region" description="Basic and acidic residues" evidence="1">
    <location>
        <begin position="246"/>
        <end position="270"/>
    </location>
</feature>
<keyword evidence="2" id="KW-0812">Transmembrane</keyword>
<keyword evidence="2" id="KW-0472">Membrane</keyword>
<feature type="compositionally biased region" description="Basic and acidic residues" evidence="1">
    <location>
        <begin position="594"/>
        <end position="613"/>
    </location>
</feature>
<organism evidence="3 4">
    <name type="scientific">Trichobilharzia regenti</name>
    <name type="common">Nasal bird schistosome</name>
    <dbReference type="NCBI Taxonomy" id="157069"/>
    <lineage>
        <taxon>Eukaryota</taxon>
        <taxon>Metazoa</taxon>
        <taxon>Spiralia</taxon>
        <taxon>Lophotrochozoa</taxon>
        <taxon>Platyhelminthes</taxon>
        <taxon>Trematoda</taxon>
        <taxon>Digenea</taxon>
        <taxon>Strigeidida</taxon>
        <taxon>Schistosomatoidea</taxon>
        <taxon>Schistosomatidae</taxon>
        <taxon>Trichobilharzia</taxon>
    </lineage>
</organism>
<proteinExistence type="predicted"/>
<keyword evidence="2" id="KW-1133">Transmembrane helix</keyword>
<name>A0AA85K851_TRIRE</name>
<feature type="region of interest" description="Disordered" evidence="1">
    <location>
        <begin position="226"/>
        <end position="274"/>
    </location>
</feature>
<feature type="region of interest" description="Disordered" evidence="1">
    <location>
        <begin position="455"/>
        <end position="662"/>
    </location>
</feature>
<dbReference type="AlphaFoldDB" id="A0AA85K851"/>
<feature type="transmembrane region" description="Helical" evidence="2">
    <location>
        <begin position="828"/>
        <end position="852"/>
    </location>
</feature>
<protein>
    <recommendedName>
        <fullName evidence="5">Serine-rich repeat protein</fullName>
    </recommendedName>
</protein>
<evidence type="ECO:0000313" key="4">
    <source>
        <dbReference type="WBParaSite" id="TREG1_68780.1"/>
    </source>
</evidence>
<sequence length="873" mass="98993">MSTGAYHHAIILSPAVYARQCYPENVSNDSSYWKHEDAARHLSNHVMNKYPNLNVLCLSNSTYLKNELWSSPTRINACLFSQASRIVLFIPDDGSEHITYFTRHCLQPLLCNSREEGGRPEWHSRFVAVAIGNVQVPNQLNSETPFINVIRFREIGWFRDIMGMMLLERAIKEFWIPPEMKELTKHTNNSKQSNMVSIKYSLNEVIQTTSVVGITTHVTGKIDLDEFDIPHSRQRSKSPPSKKQINHTEHENETNDHRSRSYSSRYERSSSRSRRRLIKPEFEAEQLQENILEARLFGTIGQVVPVTIKNKLTNGNVSVETNEYVEHDLSNSIKTLRPLEPLKIDVRQPSPTKDLNAHQVLNSETNNTNFQDDSSPVQNKNDSCSNLLNLNKEQNILSGRLVTSDIEAKCINITSDLETSTKLINEITGDRFKPRLNYDDIPLVDAEVTDEIKQIPEVTTTTTATSIPTTSPTTPSSSYSPSDRYRKEVHIRKHKITHEETFTSRTETTKTTTNSISRVENDYSNSRTTDNITVNQARTRSGDDNDAVIEKGEHTTQRMPENSVKPEEDETQRSRYHSGSSSKPIRIIHVSRTKSGEHKSRHSSESRTNEHVRTISVSPGPRGSNRSATTSRSNSTSPPKRKGLRSAVGSPSRFTPQTRKSLSPCNKRIVRIYSSTPFGKLSNMLSDAYTQMISPLATGDFSDQGIVCFALTGIQYRQKVDTNGINNTSDDNDKNLPKSYSSLAVSKEMNVWTGPDSAETYRLELLLSSKVLREPDEPVTLPQDTEIVNRRSITLLHSDNQTEELSHQISSLGFPDRKNIDERDYMTWQLLGVFAFTFVTLMLSLTVAFICLDGKPCNFPKFVKHTLEFFKRE</sequence>
<evidence type="ECO:0000313" key="3">
    <source>
        <dbReference type="Proteomes" id="UP000050795"/>
    </source>
</evidence>
<feature type="compositionally biased region" description="Low complexity" evidence="1">
    <location>
        <begin position="503"/>
        <end position="513"/>
    </location>
</feature>
<evidence type="ECO:0000256" key="1">
    <source>
        <dbReference type="SAM" id="MobiDB-lite"/>
    </source>
</evidence>
<accession>A0AA85K851</accession>
<evidence type="ECO:0008006" key="5">
    <source>
        <dbReference type="Google" id="ProtNLM"/>
    </source>
</evidence>
<feature type="compositionally biased region" description="Basic and acidic residues" evidence="1">
    <location>
        <begin position="540"/>
        <end position="556"/>
    </location>
</feature>
<dbReference type="Proteomes" id="UP000050795">
    <property type="component" value="Unassembled WGS sequence"/>
</dbReference>
<feature type="compositionally biased region" description="Polar residues" evidence="1">
    <location>
        <begin position="652"/>
        <end position="662"/>
    </location>
</feature>
<keyword evidence="3" id="KW-1185">Reference proteome</keyword>
<feature type="compositionally biased region" description="Low complexity" evidence="1">
    <location>
        <begin position="459"/>
        <end position="482"/>
    </location>
</feature>
<reference evidence="3" key="1">
    <citation type="submission" date="2022-06" db="EMBL/GenBank/DDBJ databases">
        <authorList>
            <person name="Berger JAMES D."/>
            <person name="Berger JAMES D."/>
        </authorList>
    </citation>
    <scope>NUCLEOTIDE SEQUENCE [LARGE SCALE GENOMIC DNA]</scope>
</reference>
<feature type="compositionally biased region" description="Low complexity" evidence="1">
    <location>
        <begin position="624"/>
        <end position="637"/>
    </location>
</feature>
<evidence type="ECO:0000256" key="2">
    <source>
        <dbReference type="SAM" id="Phobius"/>
    </source>
</evidence>
<reference evidence="4" key="2">
    <citation type="submission" date="2023-11" db="UniProtKB">
        <authorList>
            <consortium name="WormBaseParasite"/>
        </authorList>
    </citation>
    <scope>IDENTIFICATION</scope>
</reference>